<feature type="region of interest" description="Disordered" evidence="1">
    <location>
        <begin position="297"/>
        <end position="317"/>
    </location>
</feature>
<evidence type="ECO:0000313" key="2">
    <source>
        <dbReference type="EMBL" id="WGD45225.1"/>
    </source>
</evidence>
<name>A0ABY8KAG6_9ACTN</name>
<keyword evidence="3" id="KW-1185">Reference proteome</keyword>
<feature type="compositionally biased region" description="Basic residues" evidence="1">
    <location>
        <begin position="300"/>
        <end position="315"/>
    </location>
</feature>
<gene>
    <name evidence="2" type="ORF">PYS65_34640</name>
</gene>
<keyword evidence="2" id="KW-0614">Plasmid</keyword>
<accession>A0ABY8KAG6</accession>
<dbReference type="InterPro" id="IPR036397">
    <property type="entry name" value="RNaseH_sf"/>
</dbReference>
<dbReference type="EMBL" id="CP121683">
    <property type="protein sequence ID" value="WGD45225.1"/>
    <property type="molecule type" value="Genomic_DNA"/>
</dbReference>
<dbReference type="Gene3D" id="3.30.420.10">
    <property type="entry name" value="Ribonuclease H-like superfamily/Ribonuclease H"/>
    <property type="match status" value="1"/>
</dbReference>
<organism evidence="2 3">
    <name type="scientific">Streptomyces cathayae</name>
    <dbReference type="NCBI Taxonomy" id="3031124"/>
    <lineage>
        <taxon>Bacteria</taxon>
        <taxon>Bacillati</taxon>
        <taxon>Actinomycetota</taxon>
        <taxon>Actinomycetes</taxon>
        <taxon>Kitasatosporales</taxon>
        <taxon>Streptomycetaceae</taxon>
        <taxon>Streptomyces</taxon>
    </lineage>
</organism>
<reference evidence="2 3" key="1">
    <citation type="submission" date="2023-03" db="EMBL/GenBank/DDBJ databases">
        <authorList>
            <person name="Mo P."/>
        </authorList>
    </citation>
    <scope>NUCLEOTIDE SEQUENCE [LARGE SCALE GENOMIC DNA]</scope>
    <source>
        <strain evidence="2 3">HUAS 5</strain>
        <plasmid evidence="2 3">punmamed2</plasmid>
    </source>
</reference>
<evidence type="ECO:0000313" key="3">
    <source>
        <dbReference type="Proteomes" id="UP001216440"/>
    </source>
</evidence>
<sequence length="770" mass="84737">MTVRWKAGRYLIGAVQGTLVHLVALEEGGQDALVVVSVLVCAADFAVLEGDGTPQEPEAEPDWAVLNRLAEHHLKQMRDWEEHVREVLTGRPVGSQGAFVPRPGYDPATTTRTERYALKATELKAVGLRGSVATVQRKCLAYEKQGLLGLVDERWLRTTAPYGRVDERVVEVIRQQDKAQDGLSVGTLSRLRTQVRTALRHAYPNEYKELMPARSTFYDLLKRLGISHASAAPAGRDKQGPEPPYQPVMVSLLGERVQIDSTGLDVVARGDDGRPVSLELTYAIDTLSRTIPAGIVVPKRPGRKKGPGSRRRGGRGTRSLDAALLLAQALAPLPARPGWSPQALAENSDLPYEQMAAGDPRMAGAAARPVVRPKTVVVDNARIFKAQHFKDACSMLNIGVEPARERTAEDKAIIERTNHSIKNGFSQFVAGYTGDSLATRGKRVGQERLWPINRVQEMWHEWVATHWQQHPHEGLRSPFLPGLVLTPNQMYAAAVATEGAVPRPATPDENRKLLLNVKRIVTREGIRIDNRTYISHRISEFKNRHTGIKGQGRHWSVYYNPYTPGRVWLYDHTAEKDPARSPWVPFDFKYQHLINDAWTQYLWERAADIVADRCGREGGEEEITRAVDELLDRARKGPSPKDTPAVRDAVPVAAFVPQPVDIAETPFNPYAGIAPADPARVPAAPSLNVPARDLFPGQRTVPAPVEPDPVDPDDALPPAADGPPRRRRPGPAKTPRLDGAAGDIFRNLAAEPPSRAGEDPSSASPIPQET</sequence>
<dbReference type="InterPro" id="IPR012337">
    <property type="entry name" value="RNaseH-like_sf"/>
</dbReference>
<feature type="region of interest" description="Disordered" evidence="1">
    <location>
        <begin position="684"/>
        <end position="770"/>
    </location>
</feature>
<protein>
    <submittedName>
        <fullName evidence="2">Integrase</fullName>
    </submittedName>
</protein>
<dbReference type="Proteomes" id="UP001216440">
    <property type="component" value="Plasmid punmamed2"/>
</dbReference>
<proteinExistence type="predicted"/>
<geneLocation type="plasmid" evidence="2 3">
    <name>punmamed2</name>
</geneLocation>
<evidence type="ECO:0000256" key="1">
    <source>
        <dbReference type="SAM" id="MobiDB-lite"/>
    </source>
</evidence>
<dbReference type="RefSeq" id="WP_279338261.1">
    <property type="nucleotide sequence ID" value="NZ_CP121683.1"/>
</dbReference>
<feature type="compositionally biased region" description="Polar residues" evidence="1">
    <location>
        <begin position="761"/>
        <end position="770"/>
    </location>
</feature>
<dbReference type="SUPFAM" id="SSF53098">
    <property type="entry name" value="Ribonuclease H-like"/>
    <property type="match status" value="1"/>
</dbReference>